<dbReference type="SUPFAM" id="SSF46689">
    <property type="entry name" value="Homeodomain-like"/>
    <property type="match status" value="1"/>
</dbReference>
<dbReference type="InterPro" id="IPR041669">
    <property type="entry name" value="TetR_C_15"/>
</dbReference>
<dbReference type="PANTHER" id="PTHR30055:SF234">
    <property type="entry name" value="HTH-TYPE TRANSCRIPTIONAL REGULATOR BETI"/>
    <property type="match status" value="1"/>
</dbReference>
<dbReference type="Pfam" id="PF00440">
    <property type="entry name" value="TetR_N"/>
    <property type="match status" value="1"/>
</dbReference>
<dbReference type="GO" id="GO:0003700">
    <property type="term" value="F:DNA-binding transcription factor activity"/>
    <property type="evidence" value="ECO:0007669"/>
    <property type="project" value="TreeGrafter"/>
</dbReference>
<dbReference type="InterPro" id="IPR009057">
    <property type="entry name" value="Homeodomain-like_sf"/>
</dbReference>
<evidence type="ECO:0000256" key="4">
    <source>
        <dbReference type="PROSITE-ProRule" id="PRU00335"/>
    </source>
</evidence>
<gene>
    <name evidence="6" type="ORF">BA062_11960</name>
</gene>
<protein>
    <recommendedName>
        <fullName evidence="5">HTH tetR-type domain-containing protein</fullName>
    </recommendedName>
</protein>
<dbReference type="Gene3D" id="1.10.357.10">
    <property type="entry name" value="Tetracycline Repressor, domain 2"/>
    <property type="match status" value="1"/>
</dbReference>
<keyword evidence="2 4" id="KW-0238">DNA-binding</keyword>
<sequence length="183" mass="19859">MVTRTKPAGQRRSELLDAAEALVRRDGADAFTVDDVTSGAGVAKGTFYLHFANKTELLHALRDRFVRRFADAQLAAAGQASGAERVERWMRTGVAEYLRELRLHDVLFHPAGGVERDAPNVAVDALAGLLAELDPPVADPTVTAVILYSAMHGATDHIVHRPEDEQRVLDGLTRLCRALVPAS</sequence>
<organism evidence="6 7">
    <name type="scientific">Prauserella flavalba</name>
    <dbReference type="NCBI Taxonomy" id="1477506"/>
    <lineage>
        <taxon>Bacteria</taxon>
        <taxon>Bacillati</taxon>
        <taxon>Actinomycetota</taxon>
        <taxon>Actinomycetes</taxon>
        <taxon>Pseudonocardiales</taxon>
        <taxon>Pseudonocardiaceae</taxon>
        <taxon>Prauserella</taxon>
    </lineage>
</organism>
<dbReference type="EMBL" id="MASU01000005">
    <property type="protein sequence ID" value="PXY36147.1"/>
    <property type="molecule type" value="Genomic_DNA"/>
</dbReference>
<dbReference type="Pfam" id="PF17918">
    <property type="entry name" value="TetR_C_15"/>
    <property type="match status" value="1"/>
</dbReference>
<reference evidence="6 7" key="1">
    <citation type="submission" date="2016-07" db="EMBL/GenBank/DDBJ databases">
        <title>Draft genome sequence of Prauserella sp. YIM 121212, isolated from alkaline soil.</title>
        <authorList>
            <person name="Ruckert C."/>
            <person name="Albersmeier A."/>
            <person name="Jiang C.-L."/>
            <person name="Jiang Y."/>
            <person name="Kalinowski J."/>
            <person name="Schneider O."/>
            <person name="Winkler A."/>
            <person name="Zotchev S.B."/>
        </authorList>
    </citation>
    <scope>NUCLEOTIDE SEQUENCE [LARGE SCALE GENOMIC DNA]</scope>
    <source>
        <strain evidence="6 7">YIM 121212</strain>
    </source>
</reference>
<keyword evidence="7" id="KW-1185">Reference proteome</keyword>
<feature type="DNA-binding region" description="H-T-H motif" evidence="4">
    <location>
        <begin position="32"/>
        <end position="51"/>
    </location>
</feature>
<dbReference type="InterPro" id="IPR001647">
    <property type="entry name" value="HTH_TetR"/>
</dbReference>
<name>A0A318LUR5_9PSEU</name>
<proteinExistence type="predicted"/>
<dbReference type="PRINTS" id="PR00455">
    <property type="entry name" value="HTHTETR"/>
</dbReference>
<dbReference type="Proteomes" id="UP000247892">
    <property type="component" value="Unassembled WGS sequence"/>
</dbReference>
<evidence type="ECO:0000313" key="7">
    <source>
        <dbReference type="Proteomes" id="UP000247892"/>
    </source>
</evidence>
<dbReference type="InterPro" id="IPR050109">
    <property type="entry name" value="HTH-type_TetR-like_transc_reg"/>
</dbReference>
<evidence type="ECO:0000259" key="5">
    <source>
        <dbReference type="PROSITE" id="PS50977"/>
    </source>
</evidence>
<keyword evidence="3" id="KW-0804">Transcription</keyword>
<accession>A0A318LUR5</accession>
<dbReference type="GO" id="GO:0000976">
    <property type="term" value="F:transcription cis-regulatory region binding"/>
    <property type="evidence" value="ECO:0007669"/>
    <property type="project" value="TreeGrafter"/>
</dbReference>
<dbReference type="PROSITE" id="PS50977">
    <property type="entry name" value="HTH_TETR_2"/>
    <property type="match status" value="1"/>
</dbReference>
<dbReference type="AlphaFoldDB" id="A0A318LUR5"/>
<evidence type="ECO:0000313" key="6">
    <source>
        <dbReference type="EMBL" id="PXY36147.1"/>
    </source>
</evidence>
<comment type="caution">
    <text evidence="6">The sequence shown here is derived from an EMBL/GenBank/DDBJ whole genome shotgun (WGS) entry which is preliminary data.</text>
</comment>
<evidence type="ECO:0000256" key="1">
    <source>
        <dbReference type="ARBA" id="ARBA00023015"/>
    </source>
</evidence>
<evidence type="ECO:0000256" key="3">
    <source>
        <dbReference type="ARBA" id="ARBA00023163"/>
    </source>
</evidence>
<keyword evidence="1" id="KW-0805">Transcription regulation</keyword>
<feature type="domain" description="HTH tetR-type" evidence="5">
    <location>
        <begin position="9"/>
        <end position="69"/>
    </location>
</feature>
<dbReference type="PANTHER" id="PTHR30055">
    <property type="entry name" value="HTH-TYPE TRANSCRIPTIONAL REGULATOR RUTR"/>
    <property type="match status" value="1"/>
</dbReference>
<evidence type="ECO:0000256" key="2">
    <source>
        <dbReference type="ARBA" id="ARBA00023125"/>
    </source>
</evidence>